<dbReference type="EnsemblProtists" id="EOD40407">
    <property type="protein sequence ID" value="EOD40407"/>
    <property type="gene ID" value="EMIHUDRAFT_222892"/>
</dbReference>
<organism evidence="1 2">
    <name type="scientific">Emiliania huxleyi (strain CCMP1516)</name>
    <dbReference type="NCBI Taxonomy" id="280463"/>
    <lineage>
        <taxon>Eukaryota</taxon>
        <taxon>Haptista</taxon>
        <taxon>Haptophyta</taxon>
        <taxon>Prymnesiophyceae</taxon>
        <taxon>Isochrysidales</taxon>
        <taxon>Noelaerhabdaceae</taxon>
        <taxon>Emiliania</taxon>
    </lineage>
</organism>
<dbReference type="Proteomes" id="UP000013827">
    <property type="component" value="Unassembled WGS sequence"/>
</dbReference>
<evidence type="ECO:0000313" key="2">
    <source>
        <dbReference type="Proteomes" id="UP000013827"/>
    </source>
</evidence>
<dbReference type="Pfam" id="PF07082">
    <property type="entry name" value="DUF1350"/>
    <property type="match status" value="1"/>
</dbReference>
<dbReference type="InterPro" id="IPR010765">
    <property type="entry name" value="DUF1350"/>
</dbReference>
<keyword evidence="2" id="KW-1185">Reference proteome</keyword>
<name>A0A0D3KXC2_EMIH1</name>
<dbReference type="RefSeq" id="XP_005792836.1">
    <property type="nucleotide sequence ID" value="XM_005792779.1"/>
</dbReference>
<dbReference type="PANTHER" id="PTHR34127">
    <property type="entry name" value="OS04G0405600 PROTEIN"/>
    <property type="match status" value="1"/>
</dbReference>
<reference evidence="2" key="1">
    <citation type="journal article" date="2013" name="Nature">
        <title>Pan genome of the phytoplankton Emiliania underpins its global distribution.</title>
        <authorList>
            <person name="Read B.A."/>
            <person name="Kegel J."/>
            <person name="Klute M.J."/>
            <person name="Kuo A."/>
            <person name="Lefebvre S.C."/>
            <person name="Maumus F."/>
            <person name="Mayer C."/>
            <person name="Miller J."/>
            <person name="Monier A."/>
            <person name="Salamov A."/>
            <person name="Young J."/>
            <person name="Aguilar M."/>
            <person name="Claverie J.M."/>
            <person name="Frickenhaus S."/>
            <person name="Gonzalez K."/>
            <person name="Herman E.K."/>
            <person name="Lin Y.C."/>
            <person name="Napier J."/>
            <person name="Ogata H."/>
            <person name="Sarno A.F."/>
            <person name="Shmutz J."/>
            <person name="Schroeder D."/>
            <person name="de Vargas C."/>
            <person name="Verret F."/>
            <person name="von Dassow P."/>
            <person name="Valentin K."/>
            <person name="Van de Peer Y."/>
            <person name="Wheeler G."/>
            <person name="Dacks J.B."/>
            <person name="Delwiche C.F."/>
            <person name="Dyhrman S.T."/>
            <person name="Glockner G."/>
            <person name="John U."/>
            <person name="Richards T."/>
            <person name="Worden A.Z."/>
            <person name="Zhang X."/>
            <person name="Grigoriev I.V."/>
            <person name="Allen A.E."/>
            <person name="Bidle K."/>
            <person name="Borodovsky M."/>
            <person name="Bowler C."/>
            <person name="Brownlee C."/>
            <person name="Cock J.M."/>
            <person name="Elias M."/>
            <person name="Gladyshev V.N."/>
            <person name="Groth M."/>
            <person name="Guda C."/>
            <person name="Hadaegh A."/>
            <person name="Iglesias-Rodriguez M.D."/>
            <person name="Jenkins J."/>
            <person name="Jones B.M."/>
            <person name="Lawson T."/>
            <person name="Leese F."/>
            <person name="Lindquist E."/>
            <person name="Lobanov A."/>
            <person name="Lomsadze A."/>
            <person name="Malik S.B."/>
            <person name="Marsh M.E."/>
            <person name="Mackinder L."/>
            <person name="Mock T."/>
            <person name="Mueller-Roeber B."/>
            <person name="Pagarete A."/>
            <person name="Parker M."/>
            <person name="Probert I."/>
            <person name="Quesneville H."/>
            <person name="Raines C."/>
            <person name="Rensing S.A."/>
            <person name="Riano-Pachon D.M."/>
            <person name="Richier S."/>
            <person name="Rokitta S."/>
            <person name="Shiraiwa Y."/>
            <person name="Soanes D.M."/>
            <person name="van der Giezen M."/>
            <person name="Wahlund T.M."/>
            <person name="Williams B."/>
            <person name="Wilson W."/>
            <person name="Wolfe G."/>
            <person name="Wurch L.L."/>
        </authorList>
    </citation>
    <scope>NUCLEOTIDE SEQUENCE</scope>
</reference>
<dbReference type="KEGG" id="ehx:EMIHUDRAFT_222892"/>
<sequence length="313" mass="31602">MLALSCLTPAFTPSRQPWALPPSTRACRIRAAADDGVGGSLAVLGGSLARVADSTDAVGWQRVGPGWLRLGPATPWATVHFVGGAALGIAPQLAYDTLLSRLASSADVAVIATPYELGLDHRKLARRVASDFDVALEESRAQGLAPAEGAPVFRGGGAAPYGGAVRDAFAFVQQLGVAQGVAVEVSPTPDELAAALAGYAPAATAVFTFDGDSLDCSAELLAALPPTAGVRRFERAGSHTAPVSLRLAVSDINPQLAALLGGGSRTVSIGDAEAAEQLAEALAEWLWPAGVARPAGATMLPPAVGAAEGSSEP</sequence>
<dbReference type="STRING" id="2903.R1DZ39"/>
<dbReference type="PaxDb" id="2903-EOD40407"/>
<accession>A0A0D3KXC2</accession>
<proteinExistence type="predicted"/>
<evidence type="ECO:0000313" key="1">
    <source>
        <dbReference type="EnsemblProtists" id="EOD40407"/>
    </source>
</evidence>
<dbReference type="PANTHER" id="PTHR34127:SF1">
    <property type="entry name" value="OS04G0405600 PROTEIN"/>
    <property type="match status" value="1"/>
</dbReference>
<dbReference type="HOGENOM" id="CLU_889745_0_0_1"/>
<reference evidence="1" key="2">
    <citation type="submission" date="2024-10" db="UniProtKB">
        <authorList>
            <consortium name="EnsemblProtists"/>
        </authorList>
    </citation>
    <scope>IDENTIFICATION</scope>
</reference>
<dbReference type="GeneID" id="17285678"/>
<dbReference type="AlphaFoldDB" id="A0A0D3KXC2"/>
<dbReference type="ESTHER" id="emihu-r1dz39">
    <property type="family name" value="Duf_1350"/>
</dbReference>
<protein>
    <submittedName>
        <fullName evidence="1">Uncharacterized protein</fullName>
    </submittedName>
</protein>